<proteinExistence type="predicted"/>
<protein>
    <submittedName>
        <fullName evidence="2">DUF3558 domain-containing protein</fullName>
    </submittedName>
</protein>
<evidence type="ECO:0000313" key="2">
    <source>
        <dbReference type="EMBL" id="MFI1459416.1"/>
    </source>
</evidence>
<evidence type="ECO:0000256" key="1">
    <source>
        <dbReference type="SAM" id="SignalP"/>
    </source>
</evidence>
<reference evidence="2 3" key="1">
    <citation type="submission" date="2024-10" db="EMBL/GenBank/DDBJ databases">
        <title>The Natural Products Discovery Center: Release of the First 8490 Sequenced Strains for Exploring Actinobacteria Biosynthetic Diversity.</title>
        <authorList>
            <person name="Kalkreuter E."/>
            <person name="Kautsar S.A."/>
            <person name="Yang D."/>
            <person name="Bader C.D."/>
            <person name="Teijaro C.N."/>
            <person name="Fluegel L."/>
            <person name="Davis C.M."/>
            <person name="Simpson J.R."/>
            <person name="Lauterbach L."/>
            <person name="Steele A.D."/>
            <person name="Gui C."/>
            <person name="Meng S."/>
            <person name="Li G."/>
            <person name="Viehrig K."/>
            <person name="Ye F."/>
            <person name="Su P."/>
            <person name="Kiefer A.F."/>
            <person name="Nichols A."/>
            <person name="Cepeda A.J."/>
            <person name="Yan W."/>
            <person name="Fan B."/>
            <person name="Jiang Y."/>
            <person name="Adhikari A."/>
            <person name="Zheng C.-J."/>
            <person name="Schuster L."/>
            <person name="Cowan T.M."/>
            <person name="Smanski M.J."/>
            <person name="Chevrette M.G."/>
            <person name="De Carvalho L.P.S."/>
            <person name="Shen B."/>
        </authorList>
    </citation>
    <scope>NUCLEOTIDE SEQUENCE [LARGE SCALE GENOMIC DNA]</scope>
    <source>
        <strain evidence="2 3">NPDC020568</strain>
    </source>
</reference>
<dbReference type="EMBL" id="JBIRUQ010000001">
    <property type="protein sequence ID" value="MFI1459416.1"/>
    <property type="molecule type" value="Genomic_DNA"/>
</dbReference>
<dbReference type="InterPro" id="IPR024520">
    <property type="entry name" value="DUF3558"/>
</dbReference>
<keyword evidence="1" id="KW-0732">Signal</keyword>
<dbReference type="PROSITE" id="PS51257">
    <property type="entry name" value="PROKAR_LIPOPROTEIN"/>
    <property type="match status" value="1"/>
</dbReference>
<evidence type="ECO:0000313" key="3">
    <source>
        <dbReference type="Proteomes" id="UP001611263"/>
    </source>
</evidence>
<keyword evidence="3" id="KW-1185">Reference proteome</keyword>
<gene>
    <name evidence="2" type="ORF">ACH4WX_01695</name>
</gene>
<feature type="chain" id="PRO_5046402267" evidence="1">
    <location>
        <begin position="23"/>
        <end position="200"/>
    </location>
</feature>
<dbReference type="Pfam" id="PF12079">
    <property type="entry name" value="DUF3558"/>
    <property type="match status" value="1"/>
</dbReference>
<feature type="signal peptide" evidence="1">
    <location>
        <begin position="1"/>
        <end position="22"/>
    </location>
</feature>
<name>A0ABW7TEG8_9NOCA</name>
<sequence length="200" mass="21602">MIKRLALIPASLALISVGACTAQDNDAATQEPSNVATAPSIAATVPPTSSQVNKGRPVVDRDPCTDLGDEAVGAAGFDHMTRQRIDRIFDTYSFVGCQFDHKERDQFGMMVTTRTLQVYSTNVTLDEFREREGSSATPAQINGRAAITYTEPAAEACYMVVETSYGTLDISKSVASVFTQEKPCDNMQDIASEIDSSMLD</sequence>
<organism evidence="2 3">
    <name type="scientific">Nocardia carnea</name>
    <dbReference type="NCBI Taxonomy" id="37328"/>
    <lineage>
        <taxon>Bacteria</taxon>
        <taxon>Bacillati</taxon>
        <taxon>Actinomycetota</taxon>
        <taxon>Actinomycetes</taxon>
        <taxon>Mycobacteriales</taxon>
        <taxon>Nocardiaceae</taxon>
        <taxon>Nocardia</taxon>
    </lineage>
</organism>
<comment type="caution">
    <text evidence="2">The sequence shown here is derived from an EMBL/GenBank/DDBJ whole genome shotgun (WGS) entry which is preliminary data.</text>
</comment>
<dbReference type="Proteomes" id="UP001611263">
    <property type="component" value="Unassembled WGS sequence"/>
</dbReference>
<accession>A0ABW7TEG8</accession>
<dbReference type="GeneID" id="93509468"/>
<dbReference type="RefSeq" id="WP_157170417.1">
    <property type="nucleotide sequence ID" value="NZ_JBIRUQ010000001.1"/>
</dbReference>